<keyword evidence="4" id="KW-1185">Reference proteome</keyword>
<evidence type="ECO:0000313" key="4">
    <source>
        <dbReference type="Proteomes" id="UP000002028"/>
    </source>
</evidence>
<dbReference type="STRING" id="504472.Slin_3865"/>
<organism evidence="3 4">
    <name type="scientific">Spirosoma linguale (strain ATCC 33905 / DSM 74 / LMG 10896 / Claus 1)</name>
    <dbReference type="NCBI Taxonomy" id="504472"/>
    <lineage>
        <taxon>Bacteria</taxon>
        <taxon>Pseudomonadati</taxon>
        <taxon>Bacteroidota</taxon>
        <taxon>Cytophagia</taxon>
        <taxon>Cytophagales</taxon>
        <taxon>Cytophagaceae</taxon>
        <taxon>Spirosoma</taxon>
    </lineage>
</organism>
<dbReference type="InterPro" id="IPR026341">
    <property type="entry name" value="T9SS_type_B"/>
</dbReference>
<proteinExistence type="predicted"/>
<sequence length="822" mass="88286">MKSVNFSTEDKAFIHWWPASLALLCAYVWRPRQNYLTAAMTLLLPAITFATHIVGGQLEMVTINSTVGHFRLKMTYYYNEAQTANLPQASSDVAIFRKSDGQKMAEFTLLNSTTTNRPAVAFINPSCALSNNLRISQVIYQADIQLDVNTYSDPLGYYMIQQNCCRNANIANINSPQTTPFLFYLEFPALQRSGQAFINSSPVFQPLVGDYICVGSPFTFSTVAADADGDELRYSLVSPLAGTFVVSSSTPVVKPAPYPEVSWRTGFGPQQAIPGNPPLSIDARTGILSVKASQTGLYVFSIRVEEFRNGIKIGEIRRDLQLLVLDCPTAALPTPAIRIQNRPINTTVASLCTGKIIQLETTDNAAWTYQWSRNSVPITGANTARLTASQPGDYTVTISLASGCSQRVSSEKVILNDASVVAVLTHKGPAAICNSGGTVPLTAPAGYTYRWFRNGTELPNETGETLTATQSGHYSALLYDTDQGCIIGTDTIPVTQRPDPVITLTSASSLTLICPGDSLLLLASGASSYQWQVDGQAIASANKASFYVRAPGAITVTGNDTAGCEATSPPLLIGQSTKPAITFDSIPPICGTNGPLITLKASPAGGLFSGNGVTGDQFNPKTAGIGSHELTYTIQNSANSCATGLIQRQVDVVSPPTVGLPAEITVYKGSNVDLEPILTGQPIRFSWEPGTYLSATDQPYVQALAPQDEIQYTLTATDSTGCHGSGTVQVKLIRPIWIPDAFSPNGDGLNDTWQLTGIDDYPKAQLTVFNRWGNIVYHTENGYSQVFDGTYTGTLLPTGTYTYILRPSSSSPPLKGRVLLLR</sequence>
<feature type="transmembrane region" description="Helical" evidence="1">
    <location>
        <begin position="12"/>
        <end position="29"/>
    </location>
</feature>
<dbReference type="EMBL" id="CP001769">
    <property type="protein sequence ID" value="ADB39855.1"/>
    <property type="molecule type" value="Genomic_DNA"/>
</dbReference>
<dbReference type="AlphaFoldDB" id="D2QHQ6"/>
<dbReference type="HOGENOM" id="CLU_021635_0_0_10"/>
<feature type="transmembrane region" description="Helical" evidence="1">
    <location>
        <begin position="36"/>
        <end position="55"/>
    </location>
</feature>
<dbReference type="InterPro" id="IPR013783">
    <property type="entry name" value="Ig-like_fold"/>
</dbReference>
<dbReference type="NCBIfam" id="TIGR04131">
    <property type="entry name" value="Bac_Flav_CTERM"/>
    <property type="match status" value="1"/>
</dbReference>
<reference evidence="3 4" key="1">
    <citation type="journal article" date="2010" name="Stand. Genomic Sci.">
        <title>Complete genome sequence of Spirosoma linguale type strain (1).</title>
        <authorList>
            <person name="Lail K."/>
            <person name="Sikorski J."/>
            <person name="Saunders E."/>
            <person name="Lapidus A."/>
            <person name="Glavina Del Rio T."/>
            <person name="Copeland A."/>
            <person name="Tice H."/>
            <person name="Cheng J.-F."/>
            <person name="Lucas S."/>
            <person name="Nolan M."/>
            <person name="Bruce D."/>
            <person name="Goodwin L."/>
            <person name="Pitluck S."/>
            <person name="Ivanova N."/>
            <person name="Mavromatis K."/>
            <person name="Ovchinnikova G."/>
            <person name="Pati A."/>
            <person name="Chen A."/>
            <person name="Palaniappan K."/>
            <person name="Land M."/>
            <person name="Hauser L."/>
            <person name="Chang Y.-J."/>
            <person name="Jeffries C.D."/>
            <person name="Chain P."/>
            <person name="Brettin T."/>
            <person name="Detter J.C."/>
            <person name="Schuetze A."/>
            <person name="Rohde M."/>
            <person name="Tindall B.J."/>
            <person name="Goeker M."/>
            <person name="Bristow J."/>
            <person name="Eisen J.A."/>
            <person name="Markowitz V."/>
            <person name="Hugenholtz P."/>
            <person name="Kyrpides N.C."/>
            <person name="Klenk H.-P."/>
            <person name="Chen F."/>
        </authorList>
    </citation>
    <scope>NUCLEOTIDE SEQUENCE [LARGE SCALE GENOMIC DNA]</scope>
    <source>
        <strain evidence="4">ATCC 33905 / DSM 74 / LMG 10896 / Claus 1</strain>
    </source>
</reference>
<dbReference type="Gene3D" id="2.60.40.10">
    <property type="entry name" value="Immunoglobulins"/>
    <property type="match status" value="1"/>
</dbReference>
<evidence type="ECO:0000259" key="2">
    <source>
        <dbReference type="PROSITE" id="PS50835"/>
    </source>
</evidence>
<dbReference type="eggNOG" id="COG3291">
    <property type="taxonomic scope" value="Bacteria"/>
</dbReference>
<protein>
    <recommendedName>
        <fullName evidence="2">Ig-like domain-containing protein</fullName>
    </recommendedName>
</protein>
<dbReference type="PROSITE" id="PS50835">
    <property type="entry name" value="IG_LIKE"/>
    <property type="match status" value="1"/>
</dbReference>
<dbReference type="Proteomes" id="UP000002028">
    <property type="component" value="Chromosome"/>
</dbReference>
<dbReference type="InterPro" id="IPR007110">
    <property type="entry name" value="Ig-like_dom"/>
</dbReference>
<dbReference type="KEGG" id="sli:Slin_3865"/>
<dbReference type="RefSeq" id="WP_012928366.1">
    <property type="nucleotide sequence ID" value="NC_013730.1"/>
</dbReference>
<keyword evidence="1" id="KW-0812">Transmembrane</keyword>
<evidence type="ECO:0000313" key="3">
    <source>
        <dbReference type="EMBL" id="ADB39855.1"/>
    </source>
</evidence>
<evidence type="ECO:0000256" key="1">
    <source>
        <dbReference type="SAM" id="Phobius"/>
    </source>
</evidence>
<feature type="domain" description="Ig-like" evidence="2">
    <location>
        <begin position="493"/>
        <end position="582"/>
    </location>
</feature>
<accession>D2QHQ6</accession>
<gene>
    <name evidence="3" type="ordered locus">Slin_3865</name>
</gene>
<keyword evidence="1" id="KW-0472">Membrane</keyword>
<keyword evidence="1" id="KW-1133">Transmembrane helix</keyword>
<dbReference type="Pfam" id="PF13585">
    <property type="entry name" value="CHU_C"/>
    <property type="match status" value="1"/>
</dbReference>
<name>D2QHQ6_SPILD</name>